<protein>
    <submittedName>
        <fullName evidence="2">Uncharacterized protein</fullName>
    </submittedName>
</protein>
<dbReference type="WBParaSite" id="ALUE_0000248801-mRNA-1">
    <property type="protein sequence ID" value="ALUE_0000248801-mRNA-1"/>
    <property type="gene ID" value="ALUE_0000248801"/>
</dbReference>
<proteinExistence type="predicted"/>
<name>A0A0M3HLU3_ASCLU</name>
<evidence type="ECO:0000313" key="1">
    <source>
        <dbReference type="Proteomes" id="UP000036681"/>
    </source>
</evidence>
<accession>A0A0M3HLU3</accession>
<keyword evidence="1" id="KW-1185">Reference proteome</keyword>
<reference evidence="2" key="1">
    <citation type="submission" date="2017-02" db="UniProtKB">
        <authorList>
            <consortium name="WormBaseParasite"/>
        </authorList>
    </citation>
    <scope>IDENTIFICATION</scope>
</reference>
<sequence>MCQLLFLFSNGLSPQMTSQLRELSNDTVQVQNVFFFVVSNKFLAIFVIL</sequence>
<evidence type="ECO:0000313" key="2">
    <source>
        <dbReference type="WBParaSite" id="ALUE_0000248801-mRNA-1"/>
    </source>
</evidence>
<dbReference type="Proteomes" id="UP000036681">
    <property type="component" value="Unplaced"/>
</dbReference>
<dbReference type="AlphaFoldDB" id="A0A0M3HLU3"/>
<organism evidence="1 2">
    <name type="scientific">Ascaris lumbricoides</name>
    <name type="common">Giant roundworm</name>
    <dbReference type="NCBI Taxonomy" id="6252"/>
    <lineage>
        <taxon>Eukaryota</taxon>
        <taxon>Metazoa</taxon>
        <taxon>Ecdysozoa</taxon>
        <taxon>Nematoda</taxon>
        <taxon>Chromadorea</taxon>
        <taxon>Rhabditida</taxon>
        <taxon>Spirurina</taxon>
        <taxon>Ascaridomorpha</taxon>
        <taxon>Ascaridoidea</taxon>
        <taxon>Ascarididae</taxon>
        <taxon>Ascaris</taxon>
    </lineage>
</organism>